<dbReference type="GO" id="GO:0005525">
    <property type="term" value="F:GTP binding"/>
    <property type="evidence" value="ECO:0007669"/>
    <property type="project" value="UniProtKB-KW"/>
</dbReference>
<accession>A0A6P8IGL8</accession>
<dbReference type="InterPro" id="IPR050227">
    <property type="entry name" value="Rab"/>
</dbReference>
<dbReference type="SMART" id="SM00175">
    <property type="entry name" value="RAB"/>
    <property type="match status" value="1"/>
</dbReference>
<dbReference type="InterPro" id="IPR027417">
    <property type="entry name" value="P-loop_NTPase"/>
</dbReference>
<evidence type="ECO:0000313" key="5">
    <source>
        <dbReference type="RefSeq" id="XP_031565808.1"/>
    </source>
</evidence>
<sequence length="229" mass="25335">MADASVKFDAASGPEKNEVRDDSEASTGNKVILLGMSGVGKTSLFLRIKDGQFNSDTTNIRTDQAIKKTIQVGQETVEMTLYDSEAGMEYHEKTLTRGYYRNSDVALLVYSADSIDSVTRLVNCITRVNDYAPEATKIVIRNKVDLEDQTVREHEVSAQITDVGYTIKYFCSTSALKPSGIDDLLLKIGKIILKKMREPVPVEPTINRFDSFRAGQTQPTDTANKSTCC</sequence>
<evidence type="ECO:0000313" key="4">
    <source>
        <dbReference type="Proteomes" id="UP000515163"/>
    </source>
</evidence>
<dbReference type="GeneID" id="116300966"/>
<feature type="region of interest" description="Disordered" evidence="3">
    <location>
        <begin position="1"/>
        <end position="24"/>
    </location>
</feature>
<dbReference type="InterPro" id="IPR001806">
    <property type="entry name" value="Small_GTPase"/>
</dbReference>
<dbReference type="PANTHER" id="PTHR47977">
    <property type="entry name" value="RAS-RELATED PROTEIN RAB"/>
    <property type="match status" value="1"/>
</dbReference>
<dbReference type="InParanoid" id="A0A6P8IGL8"/>
<dbReference type="PRINTS" id="PR00449">
    <property type="entry name" value="RASTRNSFRMNG"/>
</dbReference>
<organism evidence="4 5">
    <name type="scientific">Actinia tenebrosa</name>
    <name type="common">Australian red waratah sea anemone</name>
    <dbReference type="NCBI Taxonomy" id="6105"/>
    <lineage>
        <taxon>Eukaryota</taxon>
        <taxon>Metazoa</taxon>
        <taxon>Cnidaria</taxon>
        <taxon>Anthozoa</taxon>
        <taxon>Hexacorallia</taxon>
        <taxon>Actiniaria</taxon>
        <taxon>Actiniidae</taxon>
        <taxon>Actinia</taxon>
    </lineage>
</organism>
<dbReference type="RefSeq" id="XP_031565808.1">
    <property type="nucleotide sequence ID" value="XM_031709948.1"/>
</dbReference>
<keyword evidence="4" id="KW-1185">Reference proteome</keyword>
<keyword evidence="2" id="KW-0342">GTP-binding</keyword>
<dbReference type="OrthoDB" id="5949632at2759"/>
<dbReference type="Pfam" id="PF00071">
    <property type="entry name" value="Ras"/>
    <property type="match status" value="1"/>
</dbReference>
<dbReference type="SMART" id="SM00174">
    <property type="entry name" value="RHO"/>
    <property type="match status" value="1"/>
</dbReference>
<dbReference type="CDD" id="cd00154">
    <property type="entry name" value="Rab"/>
    <property type="match status" value="1"/>
</dbReference>
<proteinExistence type="predicted"/>
<dbReference type="GO" id="GO:0003924">
    <property type="term" value="F:GTPase activity"/>
    <property type="evidence" value="ECO:0007669"/>
    <property type="project" value="InterPro"/>
</dbReference>
<dbReference type="SUPFAM" id="SSF52540">
    <property type="entry name" value="P-loop containing nucleoside triphosphate hydrolases"/>
    <property type="match status" value="1"/>
</dbReference>
<dbReference type="PROSITE" id="PS51419">
    <property type="entry name" value="RAB"/>
    <property type="match status" value="1"/>
</dbReference>
<dbReference type="Proteomes" id="UP000515163">
    <property type="component" value="Unplaced"/>
</dbReference>
<dbReference type="AlphaFoldDB" id="A0A6P8IGL8"/>
<gene>
    <name evidence="5" type="primary">LOC116300966</name>
</gene>
<protein>
    <submittedName>
        <fullName evidence="5">Ras-related protein RABE1c-like</fullName>
    </submittedName>
</protein>
<reference evidence="5" key="1">
    <citation type="submission" date="2025-08" db="UniProtKB">
        <authorList>
            <consortium name="RefSeq"/>
        </authorList>
    </citation>
    <scope>IDENTIFICATION</scope>
    <source>
        <tissue evidence="5">Tentacle</tissue>
    </source>
</reference>
<dbReference type="KEGG" id="aten:116300966"/>
<keyword evidence="1" id="KW-0547">Nucleotide-binding</keyword>
<evidence type="ECO:0000256" key="1">
    <source>
        <dbReference type="ARBA" id="ARBA00022741"/>
    </source>
</evidence>
<dbReference type="SMART" id="SM00173">
    <property type="entry name" value="RAS"/>
    <property type="match status" value="1"/>
</dbReference>
<dbReference type="Gene3D" id="3.40.50.300">
    <property type="entry name" value="P-loop containing nucleotide triphosphate hydrolases"/>
    <property type="match status" value="1"/>
</dbReference>
<evidence type="ECO:0000256" key="3">
    <source>
        <dbReference type="SAM" id="MobiDB-lite"/>
    </source>
</evidence>
<evidence type="ECO:0000256" key="2">
    <source>
        <dbReference type="ARBA" id="ARBA00023134"/>
    </source>
</evidence>
<name>A0A6P8IGL8_ACTTE</name>